<dbReference type="PROSITE" id="PS50041">
    <property type="entry name" value="C_TYPE_LECTIN_2"/>
    <property type="match status" value="1"/>
</dbReference>
<keyword evidence="4" id="KW-1185">Reference proteome</keyword>
<dbReference type="InterPro" id="IPR001304">
    <property type="entry name" value="C-type_lectin-like"/>
</dbReference>
<evidence type="ECO:0000313" key="4">
    <source>
        <dbReference type="Proteomes" id="UP000694844"/>
    </source>
</evidence>
<evidence type="ECO:0000259" key="3">
    <source>
        <dbReference type="PROSITE" id="PS50948"/>
    </source>
</evidence>
<dbReference type="AlphaFoldDB" id="A0A8B8D395"/>
<dbReference type="OrthoDB" id="6109321at2759"/>
<dbReference type="PROSITE" id="PS50948">
    <property type="entry name" value="PAN"/>
    <property type="match status" value="1"/>
</dbReference>
<proteinExistence type="predicted"/>
<dbReference type="SUPFAM" id="SSF57414">
    <property type="entry name" value="Hairpin loop containing domain-like"/>
    <property type="match status" value="1"/>
</dbReference>
<accession>A0A8B8D395</accession>
<evidence type="ECO:0000259" key="2">
    <source>
        <dbReference type="PROSITE" id="PS50041"/>
    </source>
</evidence>
<feature type="domain" description="Apple" evidence="3">
    <location>
        <begin position="32"/>
        <end position="102"/>
    </location>
</feature>
<feature type="signal peptide" evidence="1">
    <location>
        <begin position="1"/>
        <end position="23"/>
    </location>
</feature>
<feature type="chain" id="PRO_5034773715" evidence="1">
    <location>
        <begin position="24"/>
        <end position="317"/>
    </location>
</feature>
<dbReference type="CDD" id="cd00037">
    <property type="entry name" value="CLECT"/>
    <property type="match status" value="1"/>
</dbReference>
<evidence type="ECO:0000313" key="5">
    <source>
        <dbReference type="RefSeq" id="XP_022322607.1"/>
    </source>
</evidence>
<feature type="domain" description="C-type lectin" evidence="2">
    <location>
        <begin position="172"/>
        <end position="266"/>
    </location>
</feature>
<gene>
    <name evidence="5" type="primary">LOC111124037</name>
</gene>
<keyword evidence="1" id="KW-0732">Signal</keyword>
<dbReference type="Proteomes" id="UP000694844">
    <property type="component" value="Chromosome 3"/>
</dbReference>
<dbReference type="Pfam" id="PF00024">
    <property type="entry name" value="PAN_1"/>
    <property type="match status" value="1"/>
</dbReference>
<dbReference type="InterPro" id="IPR016187">
    <property type="entry name" value="CTDL_fold"/>
</dbReference>
<name>A0A8B8D395_CRAVI</name>
<protein>
    <submittedName>
        <fullName evidence="5">Uncharacterized protein LOC111124037</fullName>
    </submittedName>
</protein>
<dbReference type="GeneID" id="111124037"/>
<dbReference type="Gene3D" id="3.10.100.10">
    <property type="entry name" value="Mannose-Binding Protein A, subunit A"/>
    <property type="match status" value="1"/>
</dbReference>
<dbReference type="RefSeq" id="XP_022322607.1">
    <property type="nucleotide sequence ID" value="XM_022466899.1"/>
</dbReference>
<dbReference type="InterPro" id="IPR003609">
    <property type="entry name" value="Pan_app"/>
</dbReference>
<reference evidence="5" key="1">
    <citation type="submission" date="2025-08" db="UniProtKB">
        <authorList>
            <consortium name="RefSeq"/>
        </authorList>
    </citation>
    <scope>IDENTIFICATION</scope>
    <source>
        <tissue evidence="5">Whole sample</tissue>
    </source>
</reference>
<dbReference type="SUPFAM" id="SSF56436">
    <property type="entry name" value="C-type lectin-like"/>
    <property type="match status" value="1"/>
</dbReference>
<dbReference type="Pfam" id="PF00059">
    <property type="entry name" value="Lectin_C"/>
    <property type="match status" value="1"/>
</dbReference>
<dbReference type="InterPro" id="IPR016186">
    <property type="entry name" value="C-type_lectin-like/link_sf"/>
</dbReference>
<dbReference type="KEGG" id="cvn:111124037"/>
<evidence type="ECO:0000256" key="1">
    <source>
        <dbReference type="SAM" id="SignalP"/>
    </source>
</evidence>
<organism evidence="4 5">
    <name type="scientific">Crassostrea virginica</name>
    <name type="common">Eastern oyster</name>
    <dbReference type="NCBI Taxonomy" id="6565"/>
    <lineage>
        <taxon>Eukaryota</taxon>
        <taxon>Metazoa</taxon>
        <taxon>Spiralia</taxon>
        <taxon>Lophotrochozoa</taxon>
        <taxon>Mollusca</taxon>
        <taxon>Bivalvia</taxon>
        <taxon>Autobranchia</taxon>
        <taxon>Pteriomorphia</taxon>
        <taxon>Ostreida</taxon>
        <taxon>Ostreoidea</taxon>
        <taxon>Ostreidae</taxon>
        <taxon>Crassostrea</taxon>
    </lineage>
</organism>
<sequence>MCWRMALFWILCVILSLCPLPLGITITAYNHCLDSGALGPSDVTTLSPIGVQQCIKHCLGDRGCLSINYWRKDLKCALQRAKAGGTINLMADPTCFYIERADLPTEDLQKGMPAMAAACATSSCQGHCTALSRGGIFCDTSGTTTTTTTTPTITTPPTCPSDYHWDPSIPFCHRITTNPKATWPDARTACQSVGADLAIIDVSAKFSKIFNDPDRPSNSYSHWMGAAFNTTTNTYYWIDGRDVGATFTSTYDLGVRPAPASTGTTCPPKPERGCAPRCILVRVRIQSRIVLIHHKKRTSGDHVILVERYEKIYFFLC</sequence>